<accession>A0A3A8KBJ1</accession>
<keyword evidence="2" id="KW-1185">Reference proteome</keyword>
<dbReference type="SUPFAM" id="SSF52317">
    <property type="entry name" value="Class I glutamine amidotransferase-like"/>
    <property type="match status" value="1"/>
</dbReference>
<dbReference type="Pfam" id="PF07722">
    <property type="entry name" value="Peptidase_C26"/>
    <property type="match status" value="1"/>
</dbReference>
<proteinExistence type="predicted"/>
<dbReference type="EMBL" id="RAWE01000024">
    <property type="protein sequence ID" value="RKH04886.1"/>
    <property type="molecule type" value="Genomic_DNA"/>
</dbReference>
<comment type="caution">
    <text evidence="1">The sequence shown here is derived from an EMBL/GenBank/DDBJ whole genome shotgun (WGS) entry which is preliminary data.</text>
</comment>
<evidence type="ECO:0000313" key="2">
    <source>
        <dbReference type="Proteomes" id="UP000268313"/>
    </source>
</evidence>
<reference evidence="2" key="1">
    <citation type="submission" date="2018-09" db="EMBL/GenBank/DDBJ databases">
        <authorList>
            <person name="Livingstone P.G."/>
            <person name="Whitworth D.E."/>
        </authorList>
    </citation>
    <scope>NUCLEOTIDE SEQUENCE [LARGE SCALE GENOMIC DNA]</scope>
    <source>
        <strain evidence="2">CA043D</strain>
    </source>
</reference>
<keyword evidence="1" id="KW-0378">Hydrolase</keyword>
<organism evidence="1 2">
    <name type="scientific">Corallococcus carmarthensis</name>
    <dbReference type="NCBI Taxonomy" id="2316728"/>
    <lineage>
        <taxon>Bacteria</taxon>
        <taxon>Pseudomonadati</taxon>
        <taxon>Myxococcota</taxon>
        <taxon>Myxococcia</taxon>
        <taxon>Myxococcales</taxon>
        <taxon>Cystobacterineae</taxon>
        <taxon>Myxococcaceae</taxon>
        <taxon>Corallococcus</taxon>
    </lineage>
</organism>
<protein>
    <submittedName>
        <fullName evidence="1">Gamma-glutamyl-gamma-aminobutyrate hydrolase</fullName>
    </submittedName>
</protein>
<dbReference type="Gene3D" id="3.40.50.880">
    <property type="match status" value="1"/>
</dbReference>
<name>A0A3A8KBJ1_9BACT</name>
<dbReference type="InterPro" id="IPR029062">
    <property type="entry name" value="Class_I_gatase-like"/>
</dbReference>
<sequence length="209" mass="22653">MSECRVVLITQRSDRVPGRPEMRDALEDSWASCLWEAGWVPFPAVNVAAAAAAQFEALRPGLVILSGGNDAPGTGPDAVPARDETESVLLSLAARTRTPVLGVCRGAQMLARFAGMRLVPVEGHVRVRHVLTGPLAQAWQGPAEVASFHHWGVAEDSLPYGWDVLARSEDGAVEAFANRARRSLGILWHPEREPHHLSAVLEVMEAYEP</sequence>
<dbReference type="PROSITE" id="PS51273">
    <property type="entry name" value="GATASE_TYPE_1"/>
    <property type="match status" value="1"/>
</dbReference>
<evidence type="ECO:0000313" key="1">
    <source>
        <dbReference type="EMBL" id="RKH04886.1"/>
    </source>
</evidence>
<dbReference type="Proteomes" id="UP000268313">
    <property type="component" value="Unassembled WGS sequence"/>
</dbReference>
<dbReference type="AlphaFoldDB" id="A0A3A8KBJ1"/>
<dbReference type="InterPro" id="IPR011697">
    <property type="entry name" value="Peptidase_C26"/>
</dbReference>
<dbReference type="GO" id="GO:0016787">
    <property type="term" value="F:hydrolase activity"/>
    <property type="evidence" value="ECO:0007669"/>
    <property type="project" value="UniProtKB-KW"/>
</dbReference>
<gene>
    <name evidence="1" type="ORF">D7X32_09845</name>
</gene>